<evidence type="ECO:0000313" key="1">
    <source>
        <dbReference type="Proteomes" id="UP000887565"/>
    </source>
</evidence>
<keyword evidence="1" id="KW-1185">Reference proteome</keyword>
<protein>
    <submittedName>
        <fullName evidence="2">Uncharacterized protein</fullName>
    </submittedName>
</protein>
<proteinExistence type="predicted"/>
<reference evidence="2" key="1">
    <citation type="submission" date="2022-11" db="UniProtKB">
        <authorList>
            <consortium name="WormBaseParasite"/>
        </authorList>
    </citation>
    <scope>IDENTIFICATION</scope>
</reference>
<accession>A0A915J7I1</accession>
<name>A0A915J7I1_ROMCU</name>
<sequence>MILSNIKITILDIKVSILVDYSKLARFETRESNFSCASNAKNCLYLSSIEIGQSLSLVQIIGVFKGTTHLTSALTILRRTAVIERDEKMQHDRVEHSVMQDLCQAVP</sequence>
<dbReference type="Proteomes" id="UP000887565">
    <property type="component" value="Unplaced"/>
</dbReference>
<evidence type="ECO:0000313" key="2">
    <source>
        <dbReference type="WBParaSite" id="nRc.2.0.1.t21709-RA"/>
    </source>
</evidence>
<organism evidence="1 2">
    <name type="scientific">Romanomermis culicivorax</name>
    <name type="common">Nematode worm</name>
    <dbReference type="NCBI Taxonomy" id="13658"/>
    <lineage>
        <taxon>Eukaryota</taxon>
        <taxon>Metazoa</taxon>
        <taxon>Ecdysozoa</taxon>
        <taxon>Nematoda</taxon>
        <taxon>Enoplea</taxon>
        <taxon>Dorylaimia</taxon>
        <taxon>Mermithida</taxon>
        <taxon>Mermithoidea</taxon>
        <taxon>Mermithidae</taxon>
        <taxon>Romanomermis</taxon>
    </lineage>
</organism>
<dbReference type="AlphaFoldDB" id="A0A915J7I1"/>
<dbReference type="WBParaSite" id="nRc.2.0.1.t21709-RA">
    <property type="protein sequence ID" value="nRc.2.0.1.t21709-RA"/>
    <property type="gene ID" value="nRc.2.0.1.g21709"/>
</dbReference>